<sequence>MNKKLLYAVHGWLGLNFGLALFVICLSGTIAVLSHELDWLSNPVVRAAPRPSRVSYGEMYESVRAAFPDNRIKNMWGPVGPRFACEFWIDSDKGETVRVYVDPYTGETLGTAPWFNTQRFFRDFHRRFFWYSWWGIWLVGAFGFVLLGSSATGLLFYKRWWAKLITLRVGKGLRVFCSDLHRALGVWTLLFALLISLTGVWYLVEIPLGWASRGERPRPPKVSEEVLDDLPPDAERLPLDELLAGVQRVAPEFQVRAIFFPNRPNAPMQVHGQETAWLVRDRANHLYVDPYTGEILSRQRAEELDALARWADTADPLHFGDFGGLTSKLIWFGFGLALSALIPTGVYLWIKRRDQIAGGVVARERRREAGGDAHSLVKALCDATRRRTAVGSLSTTALFALAAYATWEALARQAREAPEGAWQALGGTGPILIYGTFLLSVLVASIFWYRVAWFYAPGIPVARSSADPAPKGDG</sequence>
<dbReference type="Pfam" id="PF03929">
    <property type="entry name" value="PepSY_TM"/>
    <property type="match status" value="1"/>
</dbReference>
<feature type="transmembrane region" description="Helical" evidence="1">
    <location>
        <begin position="134"/>
        <end position="157"/>
    </location>
</feature>
<name>A0A517PB59_9PLAN</name>
<reference evidence="2 3" key="1">
    <citation type="submission" date="2019-02" db="EMBL/GenBank/DDBJ databases">
        <title>Deep-cultivation of Planctomycetes and their phenomic and genomic characterization uncovers novel biology.</title>
        <authorList>
            <person name="Wiegand S."/>
            <person name="Jogler M."/>
            <person name="Boedeker C."/>
            <person name="Pinto D."/>
            <person name="Vollmers J."/>
            <person name="Rivas-Marin E."/>
            <person name="Kohn T."/>
            <person name="Peeters S.H."/>
            <person name="Heuer A."/>
            <person name="Rast P."/>
            <person name="Oberbeckmann S."/>
            <person name="Bunk B."/>
            <person name="Jeske O."/>
            <person name="Meyerdierks A."/>
            <person name="Storesund J.E."/>
            <person name="Kallscheuer N."/>
            <person name="Luecker S."/>
            <person name="Lage O.M."/>
            <person name="Pohl T."/>
            <person name="Merkel B.J."/>
            <person name="Hornburger P."/>
            <person name="Mueller R.-W."/>
            <person name="Bruemmer F."/>
            <person name="Labrenz M."/>
            <person name="Spormann A.M."/>
            <person name="Op den Camp H."/>
            <person name="Overmann J."/>
            <person name="Amann R."/>
            <person name="Jetten M.S.M."/>
            <person name="Mascher T."/>
            <person name="Medema M.H."/>
            <person name="Devos D.P."/>
            <person name="Kaster A.-K."/>
            <person name="Ovreas L."/>
            <person name="Rohde M."/>
            <person name="Galperin M.Y."/>
            <person name="Jogler C."/>
        </authorList>
    </citation>
    <scope>NUCLEOTIDE SEQUENCE [LARGE SCALE GENOMIC DNA]</scope>
    <source>
        <strain evidence="2 3">CA12</strain>
    </source>
</reference>
<dbReference type="EMBL" id="CP036265">
    <property type="protein sequence ID" value="QDT16613.1"/>
    <property type="molecule type" value="Genomic_DNA"/>
</dbReference>
<dbReference type="PANTHER" id="PTHR34219">
    <property type="entry name" value="IRON-REGULATED INNER MEMBRANE PROTEIN-RELATED"/>
    <property type="match status" value="1"/>
</dbReference>
<evidence type="ECO:0000313" key="2">
    <source>
        <dbReference type="EMBL" id="QDT16613.1"/>
    </source>
</evidence>
<proteinExistence type="predicted"/>
<dbReference type="InterPro" id="IPR005625">
    <property type="entry name" value="PepSY-ass_TM"/>
</dbReference>
<feature type="transmembrane region" description="Helical" evidence="1">
    <location>
        <begin position="12"/>
        <end position="33"/>
    </location>
</feature>
<gene>
    <name evidence="2" type="ORF">CA12_27190</name>
</gene>
<keyword evidence="1" id="KW-0472">Membrane</keyword>
<feature type="transmembrane region" description="Helical" evidence="1">
    <location>
        <begin position="388"/>
        <end position="407"/>
    </location>
</feature>
<feature type="transmembrane region" description="Helical" evidence="1">
    <location>
        <begin position="427"/>
        <end position="449"/>
    </location>
</feature>
<dbReference type="AlphaFoldDB" id="A0A517PB59"/>
<dbReference type="RefSeq" id="WP_165700747.1">
    <property type="nucleotide sequence ID" value="NZ_CP036265.1"/>
</dbReference>
<dbReference type="Proteomes" id="UP000318741">
    <property type="component" value="Chromosome"/>
</dbReference>
<accession>A0A517PB59</accession>
<keyword evidence="1" id="KW-1133">Transmembrane helix</keyword>
<evidence type="ECO:0000313" key="3">
    <source>
        <dbReference type="Proteomes" id="UP000318741"/>
    </source>
</evidence>
<feature type="transmembrane region" description="Helical" evidence="1">
    <location>
        <begin position="184"/>
        <end position="204"/>
    </location>
</feature>
<dbReference type="PANTHER" id="PTHR34219:SF8">
    <property type="entry name" value="PEPSY DOMAIN-CONTAINING PROTEIN"/>
    <property type="match status" value="1"/>
</dbReference>
<keyword evidence="1" id="KW-0812">Transmembrane</keyword>
<protein>
    <recommendedName>
        <fullName evidence="4">PepSY-associated TM helix</fullName>
    </recommendedName>
</protein>
<feature type="transmembrane region" description="Helical" evidence="1">
    <location>
        <begin position="329"/>
        <end position="350"/>
    </location>
</feature>
<evidence type="ECO:0008006" key="4">
    <source>
        <dbReference type="Google" id="ProtNLM"/>
    </source>
</evidence>
<dbReference type="KEGG" id="acaf:CA12_27190"/>
<organism evidence="2 3">
    <name type="scientific">Alienimonas californiensis</name>
    <dbReference type="NCBI Taxonomy" id="2527989"/>
    <lineage>
        <taxon>Bacteria</taxon>
        <taxon>Pseudomonadati</taxon>
        <taxon>Planctomycetota</taxon>
        <taxon>Planctomycetia</taxon>
        <taxon>Planctomycetales</taxon>
        <taxon>Planctomycetaceae</taxon>
        <taxon>Alienimonas</taxon>
    </lineage>
</organism>
<keyword evidence="3" id="KW-1185">Reference proteome</keyword>
<evidence type="ECO:0000256" key="1">
    <source>
        <dbReference type="SAM" id="Phobius"/>
    </source>
</evidence>